<evidence type="ECO:0000256" key="1">
    <source>
        <dbReference type="SAM" id="MobiDB-lite"/>
    </source>
</evidence>
<accession>A0AAD3H081</accession>
<comment type="caution">
    <text evidence="4">The sequence shown here is derived from an EMBL/GenBank/DDBJ whole genome shotgun (WGS) entry which is preliminary data.</text>
</comment>
<dbReference type="CDD" id="cd23799">
    <property type="entry name" value="UBCc_UBE2J"/>
    <property type="match status" value="1"/>
</dbReference>
<dbReference type="PROSITE" id="PS50127">
    <property type="entry name" value="UBC_2"/>
    <property type="match status" value="1"/>
</dbReference>
<evidence type="ECO:0000256" key="2">
    <source>
        <dbReference type="SAM" id="Phobius"/>
    </source>
</evidence>
<dbReference type="InterPro" id="IPR016135">
    <property type="entry name" value="UBQ-conjugating_enzyme/RWD"/>
</dbReference>
<gene>
    <name evidence="4" type="ORF">CTEN210_01598</name>
</gene>
<feature type="compositionally biased region" description="Basic and acidic residues" evidence="1">
    <location>
        <begin position="55"/>
        <end position="68"/>
    </location>
</feature>
<dbReference type="AlphaFoldDB" id="A0AAD3H081"/>
<dbReference type="InterPro" id="IPR050113">
    <property type="entry name" value="Ub_conjugating_enzyme"/>
</dbReference>
<reference evidence="4 5" key="1">
    <citation type="journal article" date="2021" name="Sci. Rep.">
        <title>The genome of the diatom Chaetoceros tenuissimus carries an ancient integrated fragment of an extant virus.</title>
        <authorList>
            <person name="Hongo Y."/>
            <person name="Kimura K."/>
            <person name="Takaki Y."/>
            <person name="Yoshida Y."/>
            <person name="Baba S."/>
            <person name="Kobayashi G."/>
            <person name="Nagasaki K."/>
            <person name="Hano T."/>
            <person name="Tomaru Y."/>
        </authorList>
    </citation>
    <scope>NUCLEOTIDE SEQUENCE [LARGE SCALE GENOMIC DNA]</scope>
    <source>
        <strain evidence="4 5">NIES-3715</strain>
    </source>
</reference>
<sequence>MQIVTASPNGHRSFQIPSYAFYTISKMRGGSDVDSASRALSGSKSESPLQASIRQGEEEGDSHTNEMKSKKKAKSTRKKKHMSTAEKSDKLSKKQRTKKSNSNSSIASGSKDGACLRRIKHEWKDAVKLGIAYDWLNSETVTTKGRSPSGFLNKDQFHQYNYIRIGPYGKNLLRWHFSVRGPSNSAFADGIYHGRILLPKDYPMSPPRIQVLTASGRFNVGRDICLSASNYHPETWTPRWTILSLVDALRIHMLTSPNEINGIDASVEERKQLAGKSRHWKAGPVDHRSMVQVGLFCNATEEEDKPDDECIAKEPKLKNKDEEQLKELLNIINSDGSEYSIKREATESQNIRNEYQMRNMRKRTIAETVIILFCKVVVAILQSPLRLGILMFAIYHFCVRPNSNS</sequence>
<feature type="domain" description="UBC core" evidence="3">
    <location>
        <begin position="140"/>
        <end position="300"/>
    </location>
</feature>
<feature type="compositionally biased region" description="Basic residues" evidence="1">
    <location>
        <begin position="69"/>
        <end position="82"/>
    </location>
</feature>
<dbReference type="SUPFAM" id="SSF54495">
    <property type="entry name" value="UBC-like"/>
    <property type="match status" value="1"/>
</dbReference>
<protein>
    <recommendedName>
        <fullName evidence="3">UBC core domain-containing protein</fullName>
    </recommendedName>
</protein>
<feature type="compositionally biased region" description="Basic and acidic residues" evidence="1">
    <location>
        <begin position="83"/>
        <end position="92"/>
    </location>
</feature>
<dbReference type="SMART" id="SM00212">
    <property type="entry name" value="UBCc"/>
    <property type="match status" value="1"/>
</dbReference>
<keyword evidence="2" id="KW-0472">Membrane</keyword>
<dbReference type="Gene3D" id="3.10.110.10">
    <property type="entry name" value="Ubiquitin Conjugating Enzyme"/>
    <property type="match status" value="1"/>
</dbReference>
<feature type="transmembrane region" description="Helical" evidence="2">
    <location>
        <begin position="368"/>
        <end position="395"/>
    </location>
</feature>
<dbReference type="InterPro" id="IPR000608">
    <property type="entry name" value="UBC"/>
</dbReference>
<feature type="compositionally biased region" description="Low complexity" evidence="1">
    <location>
        <begin position="100"/>
        <end position="111"/>
    </location>
</feature>
<feature type="region of interest" description="Disordered" evidence="1">
    <location>
        <begin position="31"/>
        <end position="111"/>
    </location>
</feature>
<evidence type="ECO:0000259" key="3">
    <source>
        <dbReference type="PROSITE" id="PS50127"/>
    </source>
</evidence>
<dbReference type="Proteomes" id="UP001054902">
    <property type="component" value="Unassembled WGS sequence"/>
</dbReference>
<dbReference type="PANTHER" id="PTHR24067">
    <property type="entry name" value="UBIQUITIN-CONJUGATING ENZYME E2"/>
    <property type="match status" value="1"/>
</dbReference>
<keyword evidence="5" id="KW-1185">Reference proteome</keyword>
<evidence type="ECO:0000313" key="4">
    <source>
        <dbReference type="EMBL" id="GFH45124.1"/>
    </source>
</evidence>
<keyword evidence="2" id="KW-1133">Transmembrane helix</keyword>
<organism evidence="4 5">
    <name type="scientific">Chaetoceros tenuissimus</name>
    <dbReference type="NCBI Taxonomy" id="426638"/>
    <lineage>
        <taxon>Eukaryota</taxon>
        <taxon>Sar</taxon>
        <taxon>Stramenopiles</taxon>
        <taxon>Ochrophyta</taxon>
        <taxon>Bacillariophyta</taxon>
        <taxon>Coscinodiscophyceae</taxon>
        <taxon>Chaetocerotophycidae</taxon>
        <taxon>Chaetocerotales</taxon>
        <taxon>Chaetocerotaceae</taxon>
        <taxon>Chaetoceros</taxon>
    </lineage>
</organism>
<proteinExistence type="predicted"/>
<dbReference type="Pfam" id="PF00179">
    <property type="entry name" value="UQ_con"/>
    <property type="match status" value="1"/>
</dbReference>
<name>A0AAD3H081_9STRA</name>
<dbReference type="EMBL" id="BLLK01000020">
    <property type="protein sequence ID" value="GFH45124.1"/>
    <property type="molecule type" value="Genomic_DNA"/>
</dbReference>
<feature type="compositionally biased region" description="Polar residues" evidence="1">
    <location>
        <begin position="38"/>
        <end position="53"/>
    </location>
</feature>
<keyword evidence="2" id="KW-0812">Transmembrane</keyword>
<evidence type="ECO:0000313" key="5">
    <source>
        <dbReference type="Proteomes" id="UP001054902"/>
    </source>
</evidence>